<feature type="signal peptide" evidence="7">
    <location>
        <begin position="1"/>
        <end position="22"/>
    </location>
</feature>
<dbReference type="PANTHER" id="PTHR38459:SF1">
    <property type="entry name" value="PROPHAGE BACTOPRENOL-LINKED GLUCOSE TRANSLOCASE HOMOLOG"/>
    <property type="match status" value="1"/>
</dbReference>
<evidence type="ECO:0000256" key="6">
    <source>
        <dbReference type="SAM" id="Phobius"/>
    </source>
</evidence>
<dbReference type="GO" id="GO:0000271">
    <property type="term" value="P:polysaccharide biosynthetic process"/>
    <property type="evidence" value="ECO:0007669"/>
    <property type="project" value="InterPro"/>
</dbReference>
<comment type="similarity">
    <text evidence="2">Belongs to the GtrA family.</text>
</comment>
<protein>
    <submittedName>
        <fullName evidence="9">GtrA family protein</fullName>
    </submittedName>
</protein>
<feature type="transmembrane region" description="Helical" evidence="6">
    <location>
        <begin position="106"/>
        <end position="129"/>
    </location>
</feature>
<dbReference type="Proteomes" id="UP000029082">
    <property type="component" value="Unassembled WGS sequence"/>
</dbReference>
<evidence type="ECO:0000313" key="10">
    <source>
        <dbReference type="Proteomes" id="UP000029082"/>
    </source>
</evidence>
<feature type="chain" id="PRO_5001819229" evidence="7">
    <location>
        <begin position="23"/>
        <end position="253"/>
    </location>
</feature>
<evidence type="ECO:0000256" key="5">
    <source>
        <dbReference type="ARBA" id="ARBA00023136"/>
    </source>
</evidence>
<dbReference type="eggNOG" id="COG2246">
    <property type="taxonomic scope" value="Bacteria"/>
</dbReference>
<name>A0A087C4Q2_9BIFI</name>
<evidence type="ECO:0000259" key="8">
    <source>
        <dbReference type="Pfam" id="PF04138"/>
    </source>
</evidence>
<evidence type="ECO:0000256" key="2">
    <source>
        <dbReference type="ARBA" id="ARBA00009399"/>
    </source>
</evidence>
<dbReference type="STRING" id="1437603.GCA_000771525_01457"/>
<proteinExistence type="inferred from homology"/>
<dbReference type="InterPro" id="IPR007267">
    <property type="entry name" value="GtrA_DPMS_TM"/>
</dbReference>
<organism evidence="9 10">
    <name type="scientific">Bifidobacterium mongoliense DSM 21395</name>
    <dbReference type="NCBI Taxonomy" id="1437603"/>
    <lineage>
        <taxon>Bacteria</taxon>
        <taxon>Bacillati</taxon>
        <taxon>Actinomycetota</taxon>
        <taxon>Actinomycetes</taxon>
        <taxon>Bifidobacteriales</taxon>
        <taxon>Bifidobacteriaceae</taxon>
        <taxon>Bifidobacterium</taxon>
    </lineage>
</organism>
<evidence type="ECO:0000256" key="3">
    <source>
        <dbReference type="ARBA" id="ARBA00022692"/>
    </source>
</evidence>
<dbReference type="GO" id="GO:0005886">
    <property type="term" value="C:plasma membrane"/>
    <property type="evidence" value="ECO:0007669"/>
    <property type="project" value="TreeGrafter"/>
</dbReference>
<evidence type="ECO:0000256" key="1">
    <source>
        <dbReference type="ARBA" id="ARBA00004141"/>
    </source>
</evidence>
<feature type="transmembrane region" description="Helical" evidence="6">
    <location>
        <begin position="76"/>
        <end position="94"/>
    </location>
</feature>
<dbReference type="PANTHER" id="PTHR38459">
    <property type="entry name" value="PROPHAGE BACTOPRENOL-LINKED GLUCOSE TRANSLOCASE HOMOLOG"/>
    <property type="match status" value="1"/>
</dbReference>
<feature type="transmembrane region" description="Helical" evidence="6">
    <location>
        <begin position="183"/>
        <end position="200"/>
    </location>
</feature>
<keyword evidence="5 6" id="KW-0472">Membrane</keyword>
<reference evidence="9 10" key="1">
    <citation type="submission" date="2014-03" db="EMBL/GenBank/DDBJ databases">
        <title>Genomics of Bifidobacteria.</title>
        <authorList>
            <person name="Ventura M."/>
            <person name="Milani C."/>
            <person name="Lugli G.A."/>
        </authorList>
    </citation>
    <scope>NUCLEOTIDE SEQUENCE [LARGE SCALE GENOMIC DNA]</scope>
    <source>
        <strain evidence="9 10">DSM 21395</strain>
    </source>
</reference>
<keyword evidence="10" id="KW-1185">Reference proteome</keyword>
<feature type="transmembrane region" description="Helical" evidence="6">
    <location>
        <begin position="141"/>
        <end position="163"/>
    </location>
</feature>
<keyword evidence="7" id="KW-0732">Signal</keyword>
<sequence>MVRRRAHTTLVGIAGMRRVAYAASFPSLYADAEGGRASSDAGTVAVRILGRAHIVQHGYQAARVKWRTVKKLIEQLVKFGIVGAIAFVIDWGILNLLVGVFHMHNVLAGTISFLVSLVFNYLASMKYVFKHRDDMARWMEILIFFVASAAGLFMNDVIIWLSTYGMNHDAYVSQHAEYLLRTNIGKLVATAVVMVWNFIIRKWLLDDTHTNAMNRLKSKDARLTEAELQAKWERSFAHRLGRWSMEHTPHGWQ</sequence>
<evidence type="ECO:0000256" key="7">
    <source>
        <dbReference type="SAM" id="SignalP"/>
    </source>
</evidence>
<dbReference type="EMBL" id="JGZE01000004">
    <property type="protein sequence ID" value="KFI78252.1"/>
    <property type="molecule type" value="Genomic_DNA"/>
</dbReference>
<accession>A0A087C4Q2</accession>
<comment type="subcellular location">
    <subcellularLocation>
        <location evidence="1">Membrane</location>
        <topology evidence="1">Multi-pass membrane protein</topology>
    </subcellularLocation>
</comment>
<keyword evidence="3 6" id="KW-0812">Transmembrane</keyword>
<comment type="caution">
    <text evidence="9">The sequence shown here is derived from an EMBL/GenBank/DDBJ whole genome shotgun (WGS) entry which is preliminary data.</text>
</comment>
<evidence type="ECO:0000313" key="9">
    <source>
        <dbReference type="EMBL" id="KFI78252.1"/>
    </source>
</evidence>
<keyword evidence="4 6" id="KW-1133">Transmembrane helix</keyword>
<feature type="domain" description="GtrA/DPMS transmembrane" evidence="8">
    <location>
        <begin position="78"/>
        <end position="204"/>
    </location>
</feature>
<dbReference type="AlphaFoldDB" id="A0A087C4Q2"/>
<dbReference type="InterPro" id="IPR051401">
    <property type="entry name" value="GtrA_CellWall_Glycosyl"/>
</dbReference>
<dbReference type="Pfam" id="PF04138">
    <property type="entry name" value="GtrA_DPMS_TM"/>
    <property type="match status" value="1"/>
</dbReference>
<gene>
    <name evidence="9" type="ORF">BMON_1516</name>
</gene>
<evidence type="ECO:0000256" key="4">
    <source>
        <dbReference type="ARBA" id="ARBA00022989"/>
    </source>
</evidence>